<proteinExistence type="predicted"/>
<reference evidence="4 6" key="1">
    <citation type="journal article" date="2020" name="Stud. Mycol.">
        <title>101 Dothideomycetes genomes: a test case for predicting lifestyles and emergence of pathogens.</title>
        <authorList>
            <person name="Haridas S."/>
            <person name="Albert R."/>
            <person name="Binder M."/>
            <person name="Bloem J."/>
            <person name="Labutti K."/>
            <person name="Salamov A."/>
            <person name="Andreopoulos B."/>
            <person name="Baker S."/>
            <person name="Barry K."/>
            <person name="Bills G."/>
            <person name="Bluhm B."/>
            <person name="Cannon C."/>
            <person name="Castanera R."/>
            <person name="Culley D."/>
            <person name="Daum C."/>
            <person name="Ezra D."/>
            <person name="Gonzalez J."/>
            <person name="Henrissat B."/>
            <person name="Kuo A."/>
            <person name="Liang C."/>
            <person name="Lipzen A."/>
            <person name="Lutzoni F."/>
            <person name="Magnuson J."/>
            <person name="Mondo S."/>
            <person name="Nolan M."/>
            <person name="Ohm R."/>
            <person name="Pangilinan J."/>
            <person name="Park H.-J."/>
            <person name="Ramirez L."/>
            <person name="Alfaro M."/>
            <person name="Sun H."/>
            <person name="Tritt A."/>
            <person name="Yoshinaga Y."/>
            <person name="Zwiers L.-H."/>
            <person name="Turgeon B."/>
            <person name="Goodwin S."/>
            <person name="Spatafora J."/>
            <person name="Crous P."/>
            <person name="Grigoriev I."/>
        </authorList>
    </citation>
    <scope>NUCLEOTIDE SEQUENCE</scope>
    <source>
        <strain evidence="4 6">CBS 304.34</strain>
    </source>
</reference>
<dbReference type="GO" id="GO:0016020">
    <property type="term" value="C:membrane"/>
    <property type="evidence" value="ECO:0007669"/>
    <property type="project" value="InterPro"/>
</dbReference>
<evidence type="ECO:0000313" key="6">
    <source>
        <dbReference type="RefSeq" id="XP_033583335.1"/>
    </source>
</evidence>
<evidence type="ECO:0000313" key="5">
    <source>
        <dbReference type="Proteomes" id="UP000504636"/>
    </source>
</evidence>
<organism evidence="4">
    <name type="scientific">Mytilinidion resinicola</name>
    <dbReference type="NCBI Taxonomy" id="574789"/>
    <lineage>
        <taxon>Eukaryota</taxon>
        <taxon>Fungi</taxon>
        <taxon>Dikarya</taxon>
        <taxon>Ascomycota</taxon>
        <taxon>Pezizomycotina</taxon>
        <taxon>Dothideomycetes</taxon>
        <taxon>Pleosporomycetidae</taxon>
        <taxon>Mytilinidiales</taxon>
        <taxon>Mytilinidiaceae</taxon>
        <taxon>Mytilinidion</taxon>
    </lineage>
</organism>
<feature type="compositionally biased region" description="Low complexity" evidence="1">
    <location>
        <begin position="116"/>
        <end position="125"/>
    </location>
</feature>
<gene>
    <name evidence="4 6" type="ORF">BDZ99DRAFT_458250</name>
</gene>
<feature type="signal peptide" evidence="3">
    <location>
        <begin position="1"/>
        <end position="18"/>
    </location>
</feature>
<evidence type="ECO:0000313" key="4">
    <source>
        <dbReference type="EMBL" id="KAF2816371.1"/>
    </source>
</evidence>
<sequence length="142" mass="14588">MFLLGVVALVVLKLSLKSSPKDQLAVEKKRQRTRTIMLGFVWMSAGFALASAISVNQVTSAMDFVTENESVSTIHITAGKTLIGLQWATFSISVLFAGGILAMIKKEGGVIQSAGSARSAGSAGSAPPPAGGSGMAPPPPPF</sequence>
<dbReference type="GeneID" id="54459768"/>
<keyword evidence="3" id="KW-0732">Signal</keyword>
<evidence type="ECO:0000256" key="1">
    <source>
        <dbReference type="SAM" id="MobiDB-lite"/>
    </source>
</evidence>
<feature type="transmembrane region" description="Helical" evidence="2">
    <location>
        <begin position="36"/>
        <end position="55"/>
    </location>
</feature>
<protein>
    <submittedName>
        <fullName evidence="4 6">Uncharacterized protein</fullName>
    </submittedName>
</protein>
<dbReference type="EMBL" id="MU003693">
    <property type="protein sequence ID" value="KAF2816371.1"/>
    <property type="molecule type" value="Genomic_DNA"/>
</dbReference>
<accession>A0A6A6Z5I8</accession>
<dbReference type="OrthoDB" id="3524679at2759"/>
<keyword evidence="5" id="KW-1185">Reference proteome</keyword>
<evidence type="ECO:0000256" key="3">
    <source>
        <dbReference type="SAM" id="SignalP"/>
    </source>
</evidence>
<reference evidence="6" key="2">
    <citation type="submission" date="2020-04" db="EMBL/GenBank/DDBJ databases">
        <authorList>
            <consortium name="NCBI Genome Project"/>
        </authorList>
    </citation>
    <scope>NUCLEOTIDE SEQUENCE</scope>
    <source>
        <strain evidence="6">CBS 304.34</strain>
    </source>
</reference>
<name>A0A6A6Z5I8_9PEZI</name>
<dbReference type="Proteomes" id="UP000504636">
    <property type="component" value="Unplaced"/>
</dbReference>
<keyword evidence="2" id="KW-1133">Transmembrane helix</keyword>
<dbReference type="RefSeq" id="XP_033583335.1">
    <property type="nucleotide sequence ID" value="XM_033718875.1"/>
</dbReference>
<feature type="chain" id="PRO_5044629595" evidence="3">
    <location>
        <begin position="19"/>
        <end position="142"/>
    </location>
</feature>
<dbReference type="InterPro" id="IPR033481">
    <property type="entry name" value="Dni1/Fig1"/>
</dbReference>
<dbReference type="Pfam" id="PF12351">
    <property type="entry name" value="Fig1"/>
    <property type="match status" value="1"/>
</dbReference>
<feature type="compositionally biased region" description="Pro residues" evidence="1">
    <location>
        <begin position="126"/>
        <end position="142"/>
    </location>
</feature>
<feature type="transmembrane region" description="Helical" evidence="2">
    <location>
        <begin position="82"/>
        <end position="104"/>
    </location>
</feature>
<keyword evidence="2" id="KW-0812">Transmembrane</keyword>
<feature type="region of interest" description="Disordered" evidence="1">
    <location>
        <begin position="116"/>
        <end position="142"/>
    </location>
</feature>
<dbReference type="AlphaFoldDB" id="A0A6A6Z5I8"/>
<keyword evidence="2" id="KW-0472">Membrane</keyword>
<evidence type="ECO:0000256" key="2">
    <source>
        <dbReference type="SAM" id="Phobius"/>
    </source>
</evidence>
<reference evidence="6" key="3">
    <citation type="submission" date="2025-04" db="UniProtKB">
        <authorList>
            <consortium name="RefSeq"/>
        </authorList>
    </citation>
    <scope>IDENTIFICATION</scope>
    <source>
        <strain evidence="6">CBS 304.34</strain>
    </source>
</reference>